<feature type="region of interest" description="Disordered" evidence="1">
    <location>
        <begin position="160"/>
        <end position="200"/>
    </location>
</feature>
<gene>
    <name evidence="2" type="ORF">CAPTEDRAFT_211699</name>
</gene>
<dbReference type="EMBL" id="AMQN01021368">
    <property type="status" value="NOT_ANNOTATED_CDS"/>
    <property type="molecule type" value="Genomic_DNA"/>
</dbReference>
<dbReference type="EnsemblMetazoa" id="CapteT211699">
    <property type="protein sequence ID" value="CapteP211699"/>
    <property type="gene ID" value="CapteG211699"/>
</dbReference>
<keyword evidence="4" id="KW-1185">Reference proteome</keyword>
<evidence type="ECO:0000313" key="2">
    <source>
        <dbReference type="EMBL" id="ELU09114.1"/>
    </source>
</evidence>
<protein>
    <submittedName>
        <fullName evidence="2 3">Uncharacterized protein</fullName>
    </submittedName>
</protein>
<accession>R7URI5</accession>
<proteinExistence type="predicted"/>
<organism evidence="2">
    <name type="scientific">Capitella teleta</name>
    <name type="common">Polychaete worm</name>
    <dbReference type="NCBI Taxonomy" id="283909"/>
    <lineage>
        <taxon>Eukaryota</taxon>
        <taxon>Metazoa</taxon>
        <taxon>Spiralia</taxon>
        <taxon>Lophotrochozoa</taxon>
        <taxon>Annelida</taxon>
        <taxon>Polychaeta</taxon>
        <taxon>Sedentaria</taxon>
        <taxon>Scolecida</taxon>
        <taxon>Capitellidae</taxon>
        <taxon>Capitella</taxon>
    </lineage>
</organism>
<dbReference type="AlphaFoldDB" id="R7URI5"/>
<evidence type="ECO:0000313" key="4">
    <source>
        <dbReference type="Proteomes" id="UP000014760"/>
    </source>
</evidence>
<reference evidence="3" key="3">
    <citation type="submission" date="2015-06" db="UniProtKB">
        <authorList>
            <consortium name="EnsemblMetazoa"/>
        </authorList>
    </citation>
    <scope>IDENTIFICATION</scope>
</reference>
<dbReference type="EMBL" id="KB298503">
    <property type="protein sequence ID" value="ELU09114.1"/>
    <property type="molecule type" value="Genomic_DNA"/>
</dbReference>
<reference evidence="2 4" key="2">
    <citation type="journal article" date="2013" name="Nature">
        <title>Insights into bilaterian evolution from three spiralian genomes.</title>
        <authorList>
            <person name="Simakov O."/>
            <person name="Marletaz F."/>
            <person name="Cho S.J."/>
            <person name="Edsinger-Gonzales E."/>
            <person name="Havlak P."/>
            <person name="Hellsten U."/>
            <person name="Kuo D.H."/>
            <person name="Larsson T."/>
            <person name="Lv J."/>
            <person name="Arendt D."/>
            <person name="Savage R."/>
            <person name="Osoegawa K."/>
            <person name="de Jong P."/>
            <person name="Grimwood J."/>
            <person name="Chapman J.A."/>
            <person name="Shapiro H."/>
            <person name="Aerts A."/>
            <person name="Otillar R.P."/>
            <person name="Terry A.Y."/>
            <person name="Boore J.L."/>
            <person name="Grigoriev I.V."/>
            <person name="Lindberg D.R."/>
            <person name="Seaver E.C."/>
            <person name="Weisblat D.A."/>
            <person name="Putnam N.H."/>
            <person name="Rokhsar D.S."/>
        </authorList>
    </citation>
    <scope>NUCLEOTIDE SEQUENCE</scope>
    <source>
        <strain evidence="2 4">I ESC-2004</strain>
    </source>
</reference>
<evidence type="ECO:0000256" key="1">
    <source>
        <dbReference type="SAM" id="MobiDB-lite"/>
    </source>
</evidence>
<dbReference type="Proteomes" id="UP000014760">
    <property type="component" value="Unassembled WGS sequence"/>
</dbReference>
<dbReference type="HOGENOM" id="CLU_1367385_0_0_1"/>
<sequence>MASCTKAPNWMVNARSEYSEKRQRANGRYNNLLSHQFQEIEKARKLAKADIIYEKKTIQQDIKRRSSLLPSGVIVDKHRQRTLQERLKADQLAHTQRIRHFLSVEPTDYDVDTPRKSECGAMSERIGIEKDRIEHKMGHKKDHASKKEVIRDAFVSTLRRRRSGGRSGPRVHAGVKNELPKQHLPRHLAPIKGTRTSTPM</sequence>
<name>R7URI5_CAPTE</name>
<evidence type="ECO:0000313" key="3">
    <source>
        <dbReference type="EnsemblMetazoa" id="CapteP211699"/>
    </source>
</evidence>
<reference evidence="4" key="1">
    <citation type="submission" date="2012-12" db="EMBL/GenBank/DDBJ databases">
        <authorList>
            <person name="Hellsten U."/>
            <person name="Grimwood J."/>
            <person name="Chapman J.A."/>
            <person name="Shapiro H."/>
            <person name="Aerts A."/>
            <person name="Otillar R.P."/>
            <person name="Terry A.Y."/>
            <person name="Boore J.L."/>
            <person name="Simakov O."/>
            <person name="Marletaz F."/>
            <person name="Cho S.-J."/>
            <person name="Edsinger-Gonzales E."/>
            <person name="Havlak P."/>
            <person name="Kuo D.-H."/>
            <person name="Larsson T."/>
            <person name="Lv J."/>
            <person name="Arendt D."/>
            <person name="Savage R."/>
            <person name="Osoegawa K."/>
            <person name="de Jong P."/>
            <person name="Lindberg D.R."/>
            <person name="Seaver E.C."/>
            <person name="Weisblat D.A."/>
            <person name="Putnam N.H."/>
            <person name="Grigoriev I.V."/>
            <person name="Rokhsar D.S."/>
        </authorList>
    </citation>
    <scope>NUCLEOTIDE SEQUENCE</scope>
    <source>
        <strain evidence="4">I ESC-2004</strain>
    </source>
</reference>